<sequence length="211" mass="24588">MSVLSKPRYLDKRVAIPLQRPKKKPKTSLLDLPQEVRDHIWSFIMPQYDTEFPFCHLTIRLVENDGPAWRLASTCRTISRDIFAMYWSKNAATVTTGYMADEEELRYVRQLNLIVLDCVTIEQRWNRPHFLVSKKDGGFSVELEFYDPPWMWTVGEVYNDTKERRDIVRQGMRAEAQPHLEHAERMLSENGCITLDALRVLATSIDGLVVS</sequence>
<dbReference type="Proteomes" id="UP001305779">
    <property type="component" value="Unassembled WGS sequence"/>
</dbReference>
<keyword evidence="2" id="KW-1185">Reference proteome</keyword>
<evidence type="ECO:0008006" key="3">
    <source>
        <dbReference type="Google" id="ProtNLM"/>
    </source>
</evidence>
<accession>A0ABR0E7V2</accession>
<dbReference type="EMBL" id="JAXOVC010000009">
    <property type="protein sequence ID" value="KAK4497445.1"/>
    <property type="molecule type" value="Genomic_DNA"/>
</dbReference>
<proteinExistence type="predicted"/>
<name>A0ABR0E7V2_ZASCE</name>
<gene>
    <name evidence="1" type="ORF">PRZ48_011896</name>
</gene>
<protein>
    <recommendedName>
        <fullName evidence="3">F-box domain-containing protein</fullName>
    </recommendedName>
</protein>
<comment type="caution">
    <text evidence="1">The sequence shown here is derived from an EMBL/GenBank/DDBJ whole genome shotgun (WGS) entry which is preliminary data.</text>
</comment>
<evidence type="ECO:0000313" key="2">
    <source>
        <dbReference type="Proteomes" id="UP001305779"/>
    </source>
</evidence>
<evidence type="ECO:0000313" key="1">
    <source>
        <dbReference type="EMBL" id="KAK4497445.1"/>
    </source>
</evidence>
<organism evidence="1 2">
    <name type="scientific">Zasmidium cellare</name>
    <name type="common">Wine cellar mold</name>
    <name type="synonym">Racodium cellare</name>
    <dbReference type="NCBI Taxonomy" id="395010"/>
    <lineage>
        <taxon>Eukaryota</taxon>
        <taxon>Fungi</taxon>
        <taxon>Dikarya</taxon>
        <taxon>Ascomycota</taxon>
        <taxon>Pezizomycotina</taxon>
        <taxon>Dothideomycetes</taxon>
        <taxon>Dothideomycetidae</taxon>
        <taxon>Mycosphaerellales</taxon>
        <taxon>Mycosphaerellaceae</taxon>
        <taxon>Zasmidium</taxon>
    </lineage>
</organism>
<reference evidence="1 2" key="1">
    <citation type="journal article" date="2023" name="G3 (Bethesda)">
        <title>A chromosome-level genome assembly of Zasmidium syzygii isolated from banana leaves.</title>
        <authorList>
            <person name="van Westerhoven A.C."/>
            <person name="Mehrabi R."/>
            <person name="Talebi R."/>
            <person name="Steentjes M.B.F."/>
            <person name="Corcolon B."/>
            <person name="Chong P.A."/>
            <person name="Kema G.H.J."/>
            <person name="Seidl M.F."/>
        </authorList>
    </citation>
    <scope>NUCLEOTIDE SEQUENCE [LARGE SCALE GENOMIC DNA]</scope>
    <source>
        <strain evidence="1 2">P124</strain>
    </source>
</reference>